<evidence type="ECO:0000256" key="2">
    <source>
        <dbReference type="SAM" id="Phobius"/>
    </source>
</evidence>
<sequence>METLLQQVALPSPLHITRASTWMNRSPVPILPTSPVHMLASKRRAKELQGQGRGFGKTASDKNRRPEEGDINNNTQNDGDDEIPPDVFNRLIRRMLFSVGIPMGLGIGLLYVLSLLKKGNIWEVPGWLPFLTILLSFGTSAMGIAYATLTTSWDQNKEGSLLGWEEAQKNWPELWKEEDDKR</sequence>
<keyword evidence="2" id="KW-0472">Membrane</keyword>
<feature type="region of interest" description="Disordered" evidence="1">
    <location>
        <begin position="42"/>
        <end position="82"/>
    </location>
</feature>
<keyword evidence="2" id="KW-1133">Transmembrane helix</keyword>
<keyword evidence="2" id="KW-0812">Transmembrane</keyword>
<accession>A0A8N4EVL9</accession>
<proteinExistence type="predicted"/>
<feature type="transmembrane region" description="Helical" evidence="2">
    <location>
        <begin position="128"/>
        <end position="149"/>
    </location>
</feature>
<evidence type="ECO:0000256" key="1">
    <source>
        <dbReference type="SAM" id="MobiDB-lite"/>
    </source>
</evidence>
<evidence type="ECO:0000313" key="4">
    <source>
        <dbReference type="RefSeq" id="XP_029119890.1"/>
    </source>
</evidence>
<dbReference type="KEGG" id="egu:105043326"/>
<feature type="transmembrane region" description="Helical" evidence="2">
    <location>
        <begin position="95"/>
        <end position="116"/>
    </location>
</feature>
<dbReference type="PANTHER" id="PTHR34575">
    <property type="entry name" value="PROTEIN PAM68, CHLOROPLASTIC"/>
    <property type="match status" value="1"/>
</dbReference>
<reference evidence="4" key="1">
    <citation type="submission" date="2025-08" db="UniProtKB">
        <authorList>
            <consortium name="RefSeq"/>
        </authorList>
    </citation>
    <scope>IDENTIFICATION</scope>
</reference>
<evidence type="ECO:0000313" key="3">
    <source>
        <dbReference type="Proteomes" id="UP000504607"/>
    </source>
</evidence>
<name>A0A8N4EVL9_ELAGV</name>
<keyword evidence="3" id="KW-1185">Reference proteome</keyword>
<dbReference type="OrthoDB" id="678088at2759"/>
<dbReference type="AlphaFoldDB" id="A0A8N4EVL9"/>
<dbReference type="Proteomes" id="UP000504607">
    <property type="component" value="Chromosome 4"/>
</dbReference>
<gene>
    <name evidence="4" type="primary">LOC105043326</name>
</gene>
<dbReference type="InterPro" id="IPR021855">
    <property type="entry name" value="PAM68-like"/>
</dbReference>
<dbReference type="Pfam" id="PF11947">
    <property type="entry name" value="DUF3464"/>
    <property type="match status" value="1"/>
</dbReference>
<protein>
    <submittedName>
        <fullName evidence="4">Uncharacterized protein PAM68-like</fullName>
    </submittedName>
</protein>
<organism evidence="3 4">
    <name type="scientific">Elaeis guineensis var. tenera</name>
    <name type="common">Oil palm</name>
    <dbReference type="NCBI Taxonomy" id="51953"/>
    <lineage>
        <taxon>Eukaryota</taxon>
        <taxon>Viridiplantae</taxon>
        <taxon>Streptophyta</taxon>
        <taxon>Embryophyta</taxon>
        <taxon>Tracheophyta</taxon>
        <taxon>Spermatophyta</taxon>
        <taxon>Magnoliopsida</taxon>
        <taxon>Liliopsida</taxon>
        <taxon>Arecaceae</taxon>
        <taxon>Arecoideae</taxon>
        <taxon>Cocoseae</taxon>
        <taxon>Elaeidinae</taxon>
        <taxon>Elaeis</taxon>
    </lineage>
</organism>
<dbReference type="RefSeq" id="XP_029119890.1">
    <property type="nucleotide sequence ID" value="XM_029264057.1"/>
</dbReference>
<dbReference type="PANTHER" id="PTHR34575:SF6">
    <property type="entry name" value="EXPRESSED PROTEIN"/>
    <property type="match status" value="1"/>
</dbReference>
<feature type="compositionally biased region" description="Basic and acidic residues" evidence="1">
    <location>
        <begin position="59"/>
        <end position="68"/>
    </location>
</feature>